<accession>A0A1G5QXR4</accession>
<evidence type="ECO:0000259" key="2">
    <source>
        <dbReference type="Pfam" id="PF00582"/>
    </source>
</evidence>
<sequence length="283" mass="30801">MTNVTACIDGSSASPAVCDYAAWASLRMEAPLNFLHVLDKSEYPAQSNLSGNIGLGSREALLEELADLDEKRGKLALEQGRLMLEAARERAIEDGVADPATRQRHGDLVETLTEMEEEIRLLVIGKQGRDGDSVGEHIGSHLENVVRIMHRPILVTTPLFQEPGRVMIAFDGSATTRKGVEMVASSPLFRGLPCHVVMVGAEDADTQAELNWAKETLEAAGFEAPATILPGEVESVLCEYRKEHDIDMLIMGAYGHSRIRQFLVGSTTTSVVRSANVPVLLLR</sequence>
<proteinExistence type="inferred from homology"/>
<dbReference type="OrthoDB" id="9804721at2"/>
<dbReference type="CDD" id="cd00293">
    <property type="entry name" value="USP-like"/>
    <property type="match status" value="2"/>
</dbReference>
<dbReference type="PRINTS" id="PR01438">
    <property type="entry name" value="UNVRSLSTRESS"/>
</dbReference>
<dbReference type="PANTHER" id="PTHR46268:SF6">
    <property type="entry name" value="UNIVERSAL STRESS PROTEIN UP12"/>
    <property type="match status" value="1"/>
</dbReference>
<dbReference type="InterPro" id="IPR006015">
    <property type="entry name" value="Universal_stress_UspA"/>
</dbReference>
<evidence type="ECO:0000313" key="3">
    <source>
        <dbReference type="EMBL" id="SCZ66633.1"/>
    </source>
</evidence>
<gene>
    <name evidence="3" type="ORF">SAMN03097708_02980</name>
</gene>
<dbReference type="Proteomes" id="UP000199648">
    <property type="component" value="Unassembled WGS sequence"/>
</dbReference>
<name>A0A1G5QXR4_9GAMM</name>
<dbReference type="Pfam" id="PF00582">
    <property type="entry name" value="Usp"/>
    <property type="match status" value="2"/>
</dbReference>
<dbReference type="InterPro" id="IPR006016">
    <property type="entry name" value="UspA"/>
</dbReference>
<dbReference type="PANTHER" id="PTHR46268">
    <property type="entry name" value="STRESS RESPONSE PROTEIN NHAX"/>
    <property type="match status" value="1"/>
</dbReference>
<comment type="similarity">
    <text evidence="1">Belongs to the universal stress protein A family.</text>
</comment>
<evidence type="ECO:0000256" key="1">
    <source>
        <dbReference type="ARBA" id="ARBA00008791"/>
    </source>
</evidence>
<feature type="domain" description="UspA" evidence="2">
    <location>
        <begin position="167"/>
        <end position="283"/>
    </location>
</feature>
<organism evidence="3 4">
    <name type="scientific">Thiohalomonas denitrificans</name>
    <dbReference type="NCBI Taxonomy" id="415747"/>
    <lineage>
        <taxon>Bacteria</taxon>
        <taxon>Pseudomonadati</taxon>
        <taxon>Pseudomonadota</taxon>
        <taxon>Gammaproteobacteria</taxon>
        <taxon>Thiohalomonadales</taxon>
        <taxon>Thiohalomonadaceae</taxon>
        <taxon>Thiohalomonas</taxon>
    </lineage>
</organism>
<evidence type="ECO:0000313" key="4">
    <source>
        <dbReference type="Proteomes" id="UP000199648"/>
    </source>
</evidence>
<dbReference type="RefSeq" id="WP_092998757.1">
    <property type="nucleotide sequence ID" value="NZ_FMWD01000012.1"/>
</dbReference>
<dbReference type="SUPFAM" id="SSF52402">
    <property type="entry name" value="Adenine nucleotide alpha hydrolases-like"/>
    <property type="match status" value="2"/>
</dbReference>
<keyword evidence="4" id="KW-1185">Reference proteome</keyword>
<protein>
    <submittedName>
        <fullName evidence="3">Nucleotide-binding universal stress protein, UspA family</fullName>
    </submittedName>
</protein>
<feature type="domain" description="UspA" evidence="2">
    <location>
        <begin position="2"/>
        <end position="155"/>
    </location>
</feature>
<dbReference type="EMBL" id="FMWD01000012">
    <property type="protein sequence ID" value="SCZ66633.1"/>
    <property type="molecule type" value="Genomic_DNA"/>
</dbReference>
<dbReference type="Gene3D" id="3.40.50.12370">
    <property type="match status" value="1"/>
</dbReference>
<reference evidence="3 4" key="1">
    <citation type="submission" date="2016-10" db="EMBL/GenBank/DDBJ databases">
        <authorList>
            <person name="de Groot N.N."/>
        </authorList>
    </citation>
    <scope>NUCLEOTIDE SEQUENCE [LARGE SCALE GENOMIC DNA]</scope>
    <source>
        <strain evidence="3 4">HLD2</strain>
    </source>
</reference>
<dbReference type="AlphaFoldDB" id="A0A1G5QXR4"/>